<dbReference type="InterPro" id="IPR016181">
    <property type="entry name" value="Acyl_CoA_acyltransferase"/>
</dbReference>
<organism evidence="1 2">
    <name type="scientific">Hansschlegelia quercus</name>
    <dbReference type="NCBI Taxonomy" id="2528245"/>
    <lineage>
        <taxon>Bacteria</taxon>
        <taxon>Pseudomonadati</taxon>
        <taxon>Pseudomonadota</taxon>
        <taxon>Alphaproteobacteria</taxon>
        <taxon>Hyphomicrobiales</taxon>
        <taxon>Methylopilaceae</taxon>
        <taxon>Hansschlegelia</taxon>
    </lineage>
</organism>
<dbReference type="InterPro" id="IPR039968">
    <property type="entry name" value="BcerS-like"/>
</dbReference>
<dbReference type="Proteomes" id="UP000291613">
    <property type="component" value="Unassembled WGS sequence"/>
</dbReference>
<comment type="caution">
    <text evidence="1">The sequence shown here is derived from an EMBL/GenBank/DDBJ whole genome shotgun (WGS) entry which is preliminary data.</text>
</comment>
<proteinExistence type="predicted"/>
<evidence type="ECO:0008006" key="3">
    <source>
        <dbReference type="Google" id="ProtNLM"/>
    </source>
</evidence>
<dbReference type="PANTHER" id="PTHR41368">
    <property type="entry name" value="PROTEIN YGHO"/>
    <property type="match status" value="1"/>
</dbReference>
<evidence type="ECO:0000313" key="2">
    <source>
        <dbReference type="Proteomes" id="UP000291613"/>
    </source>
</evidence>
<dbReference type="EMBL" id="SIUB01000008">
    <property type="protein sequence ID" value="TBN48337.1"/>
    <property type="molecule type" value="Genomic_DNA"/>
</dbReference>
<dbReference type="SUPFAM" id="SSF55729">
    <property type="entry name" value="Acyl-CoA N-acyltransferases (Nat)"/>
    <property type="match status" value="1"/>
</dbReference>
<protein>
    <recommendedName>
        <fullName evidence="3">GNAT family N-acetyltransferase</fullName>
    </recommendedName>
</protein>
<dbReference type="Gene3D" id="3.40.630.30">
    <property type="match status" value="1"/>
</dbReference>
<dbReference type="RefSeq" id="WP_131004342.1">
    <property type="nucleotide sequence ID" value="NZ_JBHSZR010000011.1"/>
</dbReference>
<accession>A0A4Q9GBC7</accession>
<dbReference type="PANTHER" id="PTHR41368:SF1">
    <property type="entry name" value="PROTEIN YGHO"/>
    <property type="match status" value="1"/>
</dbReference>
<dbReference type="OrthoDB" id="9806005at2"/>
<dbReference type="AlphaFoldDB" id="A0A4Q9GBC7"/>
<sequence length="383" mass="41798">MRAAPQVIDAVEIRPVASRRDIEPFWRAALVAQGDDPAFTPPLLKETYEVLTPGRTPFARENDGMAWTAFRAGRPVGRIYAVRNAAHLARHGDGAAQFGFLEAIDDDVVWNALFATVADFARTRGLTRLRGPFSASINHECGLMVGGYGERATTHTNYAPSFYARQLERLGFAGVKDIVGYEGSLSESRLPERVAAIRGKWPGSADLTLRPAQGAAAVAELNSVYNDAWADNWGAVPVSDEEASFLAGLAQQILPADWSTLADWKGQPIGALVMAPDLNEAVRDLKGRLVPFGWAKLLWRLNVSGVSRARVPVIGVRRAWRGTRVGAMAAAVLLADAVEKARKAGCARLEVSWMLEDNNPILNLVRSMPASRTKVWRIYEKAL</sequence>
<evidence type="ECO:0000313" key="1">
    <source>
        <dbReference type="EMBL" id="TBN48337.1"/>
    </source>
</evidence>
<name>A0A4Q9GBC7_9HYPH</name>
<reference evidence="1 2" key="1">
    <citation type="submission" date="2019-02" db="EMBL/GenBank/DDBJ databases">
        <title>Hansschlegelia quercus sp. nov., a novel methylotrophic bacterium from buds of oak (Quercus robur L.).</title>
        <authorList>
            <person name="Agafonova N.V."/>
            <person name="Kaparullina E.N."/>
            <person name="Grouzdev D.S."/>
            <person name="Doronina N.V."/>
        </authorList>
    </citation>
    <scope>NUCLEOTIDE SEQUENCE [LARGE SCALE GENOMIC DNA]</scope>
    <source>
        <strain evidence="1 2">Dub</strain>
    </source>
</reference>
<keyword evidence="2" id="KW-1185">Reference proteome</keyword>
<gene>
    <name evidence="1" type="ORF">EYR15_14800</name>
</gene>